<sequence length="248" mass="27065">FQQLIIRKQFIGTTKSRQRVLDNNNDRLIQTLRLAHGRLDGERADVLPVLLEQRDEEVDSKGDVGDELLLAHLDVSDGDGEAENLLHLELDGGLDLVNLGSERFGVRDDGRELSGLVETRTEDTGDLLDERLGSEERIVTLGELLDELLVLVELLQVISVHAGDAGGVGLIAMLLVSKNTDLHVRLGDVLQSDGSGETLVLLGVVVLQTDLELDGLTELALLLLSSLDDLRDGLIQEVARDLAATHFY</sequence>
<name>A0AAV5WDF7_9BILA</name>
<feature type="non-terminal residue" evidence="1">
    <location>
        <position position="1"/>
    </location>
</feature>
<dbReference type="EMBL" id="BTSY01000005">
    <property type="protein sequence ID" value="GMT29538.1"/>
    <property type="molecule type" value="Genomic_DNA"/>
</dbReference>
<proteinExistence type="predicted"/>
<keyword evidence="2" id="KW-1185">Reference proteome</keyword>
<evidence type="ECO:0000313" key="1">
    <source>
        <dbReference type="EMBL" id="GMT29538.1"/>
    </source>
</evidence>
<dbReference type="AlphaFoldDB" id="A0AAV5WDF7"/>
<comment type="caution">
    <text evidence="1">The sequence shown here is derived from an EMBL/GenBank/DDBJ whole genome shotgun (WGS) entry which is preliminary data.</text>
</comment>
<protein>
    <submittedName>
        <fullName evidence="1">Uncharacterized protein</fullName>
    </submittedName>
</protein>
<feature type="non-terminal residue" evidence="1">
    <location>
        <position position="248"/>
    </location>
</feature>
<gene>
    <name evidence="1" type="ORF">PFISCL1PPCAC_20835</name>
</gene>
<dbReference type="Proteomes" id="UP001432322">
    <property type="component" value="Unassembled WGS sequence"/>
</dbReference>
<evidence type="ECO:0000313" key="2">
    <source>
        <dbReference type="Proteomes" id="UP001432322"/>
    </source>
</evidence>
<reference evidence="1" key="1">
    <citation type="submission" date="2023-10" db="EMBL/GenBank/DDBJ databases">
        <title>Genome assembly of Pristionchus species.</title>
        <authorList>
            <person name="Yoshida K."/>
            <person name="Sommer R.J."/>
        </authorList>
    </citation>
    <scope>NUCLEOTIDE SEQUENCE</scope>
    <source>
        <strain evidence="1">RS5133</strain>
    </source>
</reference>
<accession>A0AAV5WDF7</accession>
<organism evidence="1 2">
    <name type="scientific">Pristionchus fissidentatus</name>
    <dbReference type="NCBI Taxonomy" id="1538716"/>
    <lineage>
        <taxon>Eukaryota</taxon>
        <taxon>Metazoa</taxon>
        <taxon>Ecdysozoa</taxon>
        <taxon>Nematoda</taxon>
        <taxon>Chromadorea</taxon>
        <taxon>Rhabditida</taxon>
        <taxon>Rhabditina</taxon>
        <taxon>Diplogasteromorpha</taxon>
        <taxon>Diplogasteroidea</taxon>
        <taxon>Neodiplogasteridae</taxon>
        <taxon>Pristionchus</taxon>
    </lineage>
</organism>